<evidence type="ECO:0000313" key="2">
    <source>
        <dbReference type="Proteomes" id="UP000251047"/>
    </source>
</evidence>
<protein>
    <recommendedName>
        <fullName evidence="3">HK97 gp10 family phage protein</fullName>
    </recommendedName>
</protein>
<gene>
    <name evidence="1" type="ORF">CWC39_07955</name>
</gene>
<dbReference type="EMBL" id="PHQP01000065">
    <property type="protein sequence ID" value="RAV33531.1"/>
    <property type="molecule type" value="Genomic_DNA"/>
</dbReference>
<dbReference type="RefSeq" id="WP_112769960.1">
    <property type="nucleotide sequence ID" value="NZ_CP063191.1"/>
</dbReference>
<accession>A0A364VA88</accession>
<proteinExistence type="predicted"/>
<dbReference type="OrthoDB" id="3237109at2"/>
<dbReference type="Proteomes" id="UP000251047">
    <property type="component" value="Unassembled WGS sequence"/>
</dbReference>
<comment type="caution">
    <text evidence="1">The sequence shown here is derived from an EMBL/GenBank/DDBJ whole genome shotgun (WGS) entry which is preliminary data.</text>
</comment>
<organism evidence="1 2">
    <name type="scientific">Corynebacterium heidelbergense</name>
    <dbReference type="NCBI Taxonomy" id="2055947"/>
    <lineage>
        <taxon>Bacteria</taxon>
        <taxon>Bacillati</taxon>
        <taxon>Actinomycetota</taxon>
        <taxon>Actinomycetes</taxon>
        <taxon>Mycobacteriales</taxon>
        <taxon>Corynebacteriaceae</taxon>
        <taxon>Corynebacterium</taxon>
    </lineage>
</organism>
<sequence length="145" mass="15508">MSATLRVRGGKRLRRTLRKAGVDLKRLKAANKAAAEIAKSAAVAATPVGGPYKKAGRGRPRTGGRLKATVRSFASQRSGQIRAGNASRVPYAAPVHWGWPRTKGVQGSGIRPNPWMSTAAKATEPAWLKEYERHVDAIIDSVKGA</sequence>
<evidence type="ECO:0000313" key="1">
    <source>
        <dbReference type="EMBL" id="RAV33531.1"/>
    </source>
</evidence>
<dbReference type="AlphaFoldDB" id="A0A364VA88"/>
<reference evidence="1 2" key="1">
    <citation type="journal article" date="2018" name="Syst. Appl. Microbiol.">
        <title>Corynebacterium heidelbergense sp. nov., isolated from the preen glands of Egyptian geese (Alopochen aegyptiacus).</title>
        <authorList>
            <person name="Braun M.S."/>
            <person name="Wang E."/>
            <person name="Zimmermann S."/>
            <person name="Wink M."/>
        </authorList>
    </citation>
    <scope>NUCLEOTIDE SEQUENCE [LARGE SCALE GENOMIC DNA]</scope>
    <source>
        <strain evidence="1 2">DSM 104638</strain>
    </source>
</reference>
<name>A0A364VA88_9CORY</name>
<evidence type="ECO:0008006" key="3">
    <source>
        <dbReference type="Google" id="ProtNLM"/>
    </source>
</evidence>